<dbReference type="Gene3D" id="3.40.50.300">
    <property type="entry name" value="P-loop containing nucleotide triphosphate hydrolases"/>
    <property type="match status" value="1"/>
</dbReference>
<dbReference type="NCBIfam" id="NF047398">
    <property type="entry name" value="AAA_KGGVGR"/>
    <property type="match status" value="1"/>
</dbReference>
<dbReference type="SUPFAM" id="SSF52540">
    <property type="entry name" value="P-loop containing nucleoside triphosphate hydrolases"/>
    <property type="match status" value="1"/>
</dbReference>
<keyword evidence="1" id="KW-0547">Nucleotide-binding</keyword>
<keyword evidence="5" id="KW-1185">Reference proteome</keyword>
<dbReference type="Proteomes" id="UP000294813">
    <property type="component" value="Unassembled WGS sequence"/>
</dbReference>
<name>A0A4R2RE46_9FIRM</name>
<organism evidence="4 5">
    <name type="scientific">Heliophilum fasciatum</name>
    <dbReference type="NCBI Taxonomy" id="35700"/>
    <lineage>
        <taxon>Bacteria</taxon>
        <taxon>Bacillati</taxon>
        <taxon>Bacillota</taxon>
        <taxon>Clostridia</taxon>
        <taxon>Eubacteriales</taxon>
        <taxon>Heliobacteriaceae</taxon>
        <taxon>Heliophilum</taxon>
    </lineage>
</organism>
<sequence length="458" mass="50972">MIISFAQTLLATKECIESSSTKQYLDSVTIIRDVHGQISLFIEPHKDVPNDKEIWTDLQNQLSSKLGAYYSGNTWISGTQNASELLITLIQEERISATWNQENTQPHWYILERRIAKEVWTAAGTGNPPWPVEAVDRGEKPAVVSFFSYKGGVGRTTALAATALTLARYGHRVAMIDMDLEAPGLATLFSPESDGPQATKLGVLDYLLEKPIHDSSWSVRPHVQTITDQTLLGDAGEPLRLLPAGVVDEDYLEKLARIDFQHIVDKQLDERLCEMLNEIAQIGGSFDFIFLDARAGFHDLGGVAVANLAHAAVVIGNHSRQTWAGLTHVIWRLARPLAKQDEELPVILVQAMAAPQSRPGANLERQAFREKAEDIFYNNYYTLSEAGMVNVSHETPPHIPVVVEWSELLQGDIVLFARDETPEEAARLAWLVSSLTTGSYEELAERICHLFGKKLIRK</sequence>
<dbReference type="GO" id="GO:0009898">
    <property type="term" value="C:cytoplasmic side of plasma membrane"/>
    <property type="evidence" value="ECO:0007669"/>
    <property type="project" value="TreeGrafter"/>
</dbReference>
<protein>
    <submittedName>
        <fullName evidence="4">Cellulose biosynthesis protein BcsQ</fullName>
    </submittedName>
</protein>
<keyword evidence="2" id="KW-0067">ATP-binding</keyword>
<dbReference type="InterPro" id="IPR050625">
    <property type="entry name" value="ParA/MinD_ATPase"/>
</dbReference>
<proteinExistence type="predicted"/>
<evidence type="ECO:0000256" key="1">
    <source>
        <dbReference type="ARBA" id="ARBA00022741"/>
    </source>
</evidence>
<evidence type="ECO:0000313" key="4">
    <source>
        <dbReference type="EMBL" id="TCP60804.1"/>
    </source>
</evidence>
<dbReference type="InterPro" id="IPR027417">
    <property type="entry name" value="P-loop_NTPase"/>
</dbReference>
<dbReference type="GO" id="GO:0005524">
    <property type="term" value="F:ATP binding"/>
    <property type="evidence" value="ECO:0007669"/>
    <property type="project" value="UniProtKB-KW"/>
</dbReference>
<reference evidence="4 5" key="1">
    <citation type="submission" date="2019-03" db="EMBL/GenBank/DDBJ databases">
        <title>Genomic Encyclopedia of Type Strains, Phase IV (KMG-IV): sequencing the most valuable type-strain genomes for metagenomic binning, comparative biology and taxonomic classification.</title>
        <authorList>
            <person name="Goeker M."/>
        </authorList>
    </citation>
    <scope>NUCLEOTIDE SEQUENCE [LARGE SCALE GENOMIC DNA]</scope>
    <source>
        <strain evidence="4 5">DSM 11170</strain>
    </source>
</reference>
<dbReference type="GO" id="GO:0051782">
    <property type="term" value="P:negative regulation of cell division"/>
    <property type="evidence" value="ECO:0007669"/>
    <property type="project" value="TreeGrafter"/>
</dbReference>
<comment type="caution">
    <text evidence="4">The sequence shown here is derived from an EMBL/GenBank/DDBJ whole genome shotgun (WGS) entry which is preliminary data.</text>
</comment>
<dbReference type="Pfam" id="PF01656">
    <property type="entry name" value="CbiA"/>
    <property type="match status" value="1"/>
</dbReference>
<gene>
    <name evidence="4" type="ORF">EDD73_1337</name>
</gene>
<dbReference type="PANTHER" id="PTHR43384">
    <property type="entry name" value="SEPTUM SITE-DETERMINING PROTEIN MIND HOMOLOG, CHLOROPLASTIC-RELATED"/>
    <property type="match status" value="1"/>
</dbReference>
<dbReference type="EMBL" id="SLXT01000033">
    <property type="protein sequence ID" value="TCP60804.1"/>
    <property type="molecule type" value="Genomic_DNA"/>
</dbReference>
<dbReference type="GO" id="GO:0016887">
    <property type="term" value="F:ATP hydrolysis activity"/>
    <property type="evidence" value="ECO:0007669"/>
    <property type="project" value="TreeGrafter"/>
</dbReference>
<dbReference type="RefSeq" id="WP_207668888.1">
    <property type="nucleotide sequence ID" value="NZ_JAOQNU010000034.1"/>
</dbReference>
<accession>A0A4R2RE46</accession>
<feature type="domain" description="CobQ/CobB/MinD/ParA nucleotide binding" evidence="3">
    <location>
        <begin position="146"/>
        <end position="186"/>
    </location>
</feature>
<dbReference type="PANTHER" id="PTHR43384:SF6">
    <property type="entry name" value="SEPTUM SITE-DETERMINING PROTEIN MIND HOMOLOG, CHLOROPLASTIC"/>
    <property type="match status" value="1"/>
</dbReference>
<dbReference type="AlphaFoldDB" id="A0A4R2RE46"/>
<dbReference type="InterPro" id="IPR002586">
    <property type="entry name" value="CobQ/CobB/MinD/ParA_Nub-bd_dom"/>
</dbReference>
<evidence type="ECO:0000313" key="5">
    <source>
        <dbReference type="Proteomes" id="UP000294813"/>
    </source>
</evidence>
<evidence type="ECO:0000256" key="2">
    <source>
        <dbReference type="ARBA" id="ARBA00022840"/>
    </source>
</evidence>
<evidence type="ECO:0000259" key="3">
    <source>
        <dbReference type="Pfam" id="PF01656"/>
    </source>
</evidence>
<dbReference type="GO" id="GO:0005829">
    <property type="term" value="C:cytosol"/>
    <property type="evidence" value="ECO:0007669"/>
    <property type="project" value="TreeGrafter"/>
</dbReference>